<gene>
    <name evidence="9" type="ORF">C8D90_11315</name>
</gene>
<dbReference type="Pfam" id="PF00535">
    <property type="entry name" value="Glycos_transf_2"/>
    <property type="match status" value="1"/>
</dbReference>
<organism evidence="9 10">
    <name type="scientific">Enterobacillus tribolii</name>
    <dbReference type="NCBI Taxonomy" id="1487935"/>
    <lineage>
        <taxon>Bacteria</taxon>
        <taxon>Pseudomonadati</taxon>
        <taxon>Pseudomonadota</taxon>
        <taxon>Gammaproteobacteria</taxon>
        <taxon>Enterobacterales</taxon>
        <taxon>Hafniaceae</taxon>
        <taxon>Enterobacillus</taxon>
    </lineage>
</organism>
<evidence type="ECO:0000313" key="9">
    <source>
        <dbReference type="EMBL" id="RDK84542.1"/>
    </source>
</evidence>
<evidence type="ECO:0000313" key="10">
    <source>
        <dbReference type="Proteomes" id="UP000254848"/>
    </source>
</evidence>
<accession>A0A370Q848</accession>
<protein>
    <submittedName>
        <fullName evidence="9">Glycosyltransferase involved in cell wall biosynthesis</fullName>
    </submittedName>
</protein>
<feature type="domain" description="Glycosyltransferase 2-like" evidence="8">
    <location>
        <begin position="27"/>
        <end position="164"/>
    </location>
</feature>
<sequence>MNLEPAAYQENKAYSRSLNGKKIPSLSIVVPCYNESEAFDACVKELDSVIQALISDNCIRPESVIIFVDDGSKDNTWALIKQASIQNSRIHGVKLSRNRGHQLALMAGLSTVTTDICISIDADLQDDTSCIREMVEKYMQGNEIVYGVRNDRSSDSFFKRSTANAFYKFMTAMGVSQVANHADYRLLSKRALSSLLKYKEKNIYIRGMIPLIGFTSDKVYYSRSSRVAGESKYPLKKMIALAMEGVTSLSVTPLRIISALGFITCIIAAIASFYALFEKMRGSTIEGWTSVMISIFFLGGVQLLSLGVIGEYIGKIYIETKDRPKFFIEEMTYEDQNESA</sequence>
<keyword evidence="4 7" id="KW-0812">Transmembrane</keyword>
<dbReference type="EMBL" id="QRAP01000013">
    <property type="protein sequence ID" value="RDK84542.1"/>
    <property type="molecule type" value="Genomic_DNA"/>
</dbReference>
<feature type="transmembrane region" description="Helical" evidence="7">
    <location>
        <begin position="256"/>
        <end position="277"/>
    </location>
</feature>
<dbReference type="Proteomes" id="UP000254848">
    <property type="component" value="Unassembled WGS sequence"/>
</dbReference>
<dbReference type="InterPro" id="IPR050256">
    <property type="entry name" value="Glycosyltransferase_2"/>
</dbReference>
<keyword evidence="3 9" id="KW-0808">Transferase</keyword>
<feature type="transmembrane region" description="Helical" evidence="7">
    <location>
        <begin position="289"/>
        <end position="309"/>
    </location>
</feature>
<dbReference type="InterPro" id="IPR029044">
    <property type="entry name" value="Nucleotide-diphossugar_trans"/>
</dbReference>
<proteinExistence type="predicted"/>
<keyword evidence="6 7" id="KW-0472">Membrane</keyword>
<dbReference type="GO" id="GO:0005886">
    <property type="term" value="C:plasma membrane"/>
    <property type="evidence" value="ECO:0007669"/>
    <property type="project" value="TreeGrafter"/>
</dbReference>
<dbReference type="GO" id="GO:0016757">
    <property type="term" value="F:glycosyltransferase activity"/>
    <property type="evidence" value="ECO:0007669"/>
    <property type="project" value="UniProtKB-KW"/>
</dbReference>
<dbReference type="PANTHER" id="PTHR48090:SF1">
    <property type="entry name" value="PROPHAGE BACTOPRENOL GLUCOSYL TRANSFERASE HOMOLOG"/>
    <property type="match status" value="1"/>
</dbReference>
<evidence type="ECO:0000256" key="6">
    <source>
        <dbReference type="ARBA" id="ARBA00023136"/>
    </source>
</evidence>
<evidence type="ECO:0000256" key="3">
    <source>
        <dbReference type="ARBA" id="ARBA00022679"/>
    </source>
</evidence>
<keyword evidence="2" id="KW-0328">Glycosyltransferase</keyword>
<keyword evidence="5 7" id="KW-1133">Transmembrane helix</keyword>
<evidence type="ECO:0000256" key="4">
    <source>
        <dbReference type="ARBA" id="ARBA00022692"/>
    </source>
</evidence>
<dbReference type="OrthoDB" id="9811884at2"/>
<dbReference type="SUPFAM" id="SSF53448">
    <property type="entry name" value="Nucleotide-diphospho-sugar transferases"/>
    <property type="match status" value="1"/>
</dbReference>
<reference evidence="9 10" key="1">
    <citation type="submission" date="2018-07" db="EMBL/GenBank/DDBJ databases">
        <title>Genomic Encyclopedia of Type Strains, Phase IV (KMG-IV): sequencing the most valuable type-strain genomes for metagenomic binning, comparative biology and taxonomic classification.</title>
        <authorList>
            <person name="Goeker M."/>
        </authorList>
    </citation>
    <scope>NUCLEOTIDE SEQUENCE [LARGE SCALE GENOMIC DNA]</scope>
    <source>
        <strain evidence="9 10">DSM 103736</strain>
    </source>
</reference>
<evidence type="ECO:0000256" key="2">
    <source>
        <dbReference type="ARBA" id="ARBA00022676"/>
    </source>
</evidence>
<evidence type="ECO:0000256" key="7">
    <source>
        <dbReference type="SAM" id="Phobius"/>
    </source>
</evidence>
<evidence type="ECO:0000256" key="1">
    <source>
        <dbReference type="ARBA" id="ARBA00004141"/>
    </source>
</evidence>
<evidence type="ECO:0000256" key="5">
    <source>
        <dbReference type="ARBA" id="ARBA00022989"/>
    </source>
</evidence>
<dbReference type="AlphaFoldDB" id="A0A370Q848"/>
<evidence type="ECO:0000259" key="8">
    <source>
        <dbReference type="Pfam" id="PF00535"/>
    </source>
</evidence>
<comment type="subcellular location">
    <subcellularLocation>
        <location evidence="1">Membrane</location>
        <topology evidence="1">Multi-pass membrane protein</topology>
    </subcellularLocation>
</comment>
<dbReference type="CDD" id="cd04187">
    <property type="entry name" value="DPM1_like_bac"/>
    <property type="match status" value="1"/>
</dbReference>
<dbReference type="PANTHER" id="PTHR48090">
    <property type="entry name" value="UNDECAPRENYL-PHOSPHATE 4-DEOXY-4-FORMAMIDO-L-ARABINOSE TRANSFERASE-RELATED"/>
    <property type="match status" value="1"/>
</dbReference>
<keyword evidence="10" id="KW-1185">Reference proteome</keyword>
<name>A0A370Q848_9GAMM</name>
<dbReference type="Gene3D" id="3.90.550.10">
    <property type="entry name" value="Spore Coat Polysaccharide Biosynthesis Protein SpsA, Chain A"/>
    <property type="match status" value="1"/>
</dbReference>
<dbReference type="InterPro" id="IPR001173">
    <property type="entry name" value="Glyco_trans_2-like"/>
</dbReference>
<dbReference type="RefSeq" id="WP_115460195.1">
    <property type="nucleotide sequence ID" value="NZ_QRAP01000013.1"/>
</dbReference>
<comment type="caution">
    <text evidence="9">The sequence shown here is derived from an EMBL/GenBank/DDBJ whole genome shotgun (WGS) entry which is preliminary data.</text>
</comment>